<keyword evidence="4 8" id="KW-1133">Transmembrane helix</keyword>
<dbReference type="EMBL" id="JBHSAT010000004">
    <property type="protein sequence ID" value="MFC3876112.1"/>
    <property type="molecule type" value="Genomic_DNA"/>
</dbReference>
<keyword evidence="11" id="KW-1185">Reference proteome</keyword>
<evidence type="ECO:0000256" key="3">
    <source>
        <dbReference type="ARBA" id="ARBA00022737"/>
    </source>
</evidence>
<comment type="subcellular location">
    <subcellularLocation>
        <location evidence="1">Membrane</location>
        <topology evidence="1">Multi-pass membrane protein</topology>
    </subcellularLocation>
</comment>
<evidence type="ECO:0000256" key="2">
    <source>
        <dbReference type="ARBA" id="ARBA00022692"/>
    </source>
</evidence>
<proteinExistence type="predicted"/>
<dbReference type="Gene3D" id="3.10.580.10">
    <property type="entry name" value="CBS-domain"/>
    <property type="match status" value="1"/>
</dbReference>
<evidence type="ECO:0000256" key="8">
    <source>
        <dbReference type="SAM" id="Phobius"/>
    </source>
</evidence>
<gene>
    <name evidence="10" type="ORF">ACFOSX_02615</name>
</gene>
<name>A0ABV8ADH7_9FLAO</name>
<reference evidence="11" key="1">
    <citation type="journal article" date="2019" name="Int. J. Syst. Evol. Microbiol.">
        <title>The Global Catalogue of Microorganisms (GCM) 10K type strain sequencing project: providing services to taxonomists for standard genome sequencing and annotation.</title>
        <authorList>
            <consortium name="The Broad Institute Genomics Platform"/>
            <consortium name="The Broad Institute Genome Sequencing Center for Infectious Disease"/>
            <person name="Wu L."/>
            <person name="Ma J."/>
        </authorList>
    </citation>
    <scope>NUCLEOTIDE SEQUENCE [LARGE SCALE GENOMIC DNA]</scope>
    <source>
        <strain evidence="11">CECT 8979</strain>
    </source>
</reference>
<comment type="caution">
    <text evidence="10">The sequence shown here is derived from an EMBL/GenBank/DDBJ whole genome shotgun (WGS) entry which is preliminary data.</text>
</comment>
<dbReference type="PANTHER" id="PTHR22777:SF4">
    <property type="entry name" value="UPF0053 PROTEIN SLL1254"/>
    <property type="match status" value="1"/>
</dbReference>
<dbReference type="InterPro" id="IPR044751">
    <property type="entry name" value="Ion_transp-like_CBS"/>
</dbReference>
<feature type="transmembrane region" description="Helical" evidence="8">
    <location>
        <begin position="104"/>
        <end position="124"/>
    </location>
</feature>
<keyword evidence="6 8" id="KW-0472">Membrane</keyword>
<dbReference type="SMART" id="SM00116">
    <property type="entry name" value="CBS"/>
    <property type="match status" value="2"/>
</dbReference>
<dbReference type="RefSeq" id="WP_386096724.1">
    <property type="nucleotide sequence ID" value="NZ_JBHSAT010000004.1"/>
</dbReference>
<dbReference type="PANTHER" id="PTHR22777">
    <property type="entry name" value="HEMOLYSIN-RELATED"/>
    <property type="match status" value="1"/>
</dbReference>
<dbReference type="InterPro" id="IPR046342">
    <property type="entry name" value="CBS_dom_sf"/>
</dbReference>
<dbReference type="Proteomes" id="UP001595812">
    <property type="component" value="Unassembled WGS sequence"/>
</dbReference>
<evidence type="ECO:0000259" key="9">
    <source>
        <dbReference type="PROSITE" id="PS51371"/>
    </source>
</evidence>
<keyword evidence="2 8" id="KW-0812">Transmembrane</keyword>
<dbReference type="InterPro" id="IPR002550">
    <property type="entry name" value="CNNM"/>
</dbReference>
<evidence type="ECO:0000313" key="11">
    <source>
        <dbReference type="Proteomes" id="UP001595812"/>
    </source>
</evidence>
<protein>
    <submittedName>
        <fullName evidence="10">CNNM domain-containing protein</fullName>
    </submittedName>
</protein>
<dbReference type="SUPFAM" id="SSF54631">
    <property type="entry name" value="CBS-domain pair"/>
    <property type="match status" value="1"/>
</dbReference>
<evidence type="ECO:0000256" key="4">
    <source>
        <dbReference type="ARBA" id="ARBA00022989"/>
    </source>
</evidence>
<keyword evidence="5 7" id="KW-0129">CBS domain</keyword>
<feature type="domain" description="CBS" evidence="9">
    <location>
        <begin position="282"/>
        <end position="340"/>
    </location>
</feature>
<sequence length="372" mass="41326">MGLLIFYATISIFFSFLCSILEAVLLSITPTFINLKKSEGKGYANDLEALKKDVDRPLIAILTLNTIAHTVGAILVGVQAKVAYANMYGTETRSILGLELTEDVMVGLVSTVMTILILVASEIIPKTIGATYWKSLANFTTKALHVLIFPLKYTGILWLLQLTTKLIGGKGHGSVLSRESFVAMTEIAHEEGVFAENESKVIKNLLNFKDVQAKDIMTPRTVMKVADEAMTVADFFQANSNIRFSRIPVYRNDRDNIVGLVLKDDVFKEMALGNGEKTLSDVRRDIIVVSRSMPIPTLFEQLVENRNHMALVVDEYGSNSGIVTMEDVIETLLGLEIMDESDNVSDLQLLARKSWEYRAKRLGLIENDNPEN</sequence>
<feature type="domain" description="CBS" evidence="9">
    <location>
        <begin position="217"/>
        <end position="278"/>
    </location>
</feature>
<keyword evidence="3" id="KW-0677">Repeat</keyword>
<dbReference type="Pfam" id="PF01595">
    <property type="entry name" value="CNNM"/>
    <property type="match status" value="1"/>
</dbReference>
<dbReference type="CDD" id="cd04590">
    <property type="entry name" value="CBS_pair_CorC_HlyC_assoc"/>
    <property type="match status" value="1"/>
</dbReference>
<dbReference type="Pfam" id="PF00571">
    <property type="entry name" value="CBS"/>
    <property type="match status" value="2"/>
</dbReference>
<accession>A0ABV8ADH7</accession>
<feature type="transmembrane region" description="Helical" evidence="8">
    <location>
        <begin position="58"/>
        <end position="84"/>
    </location>
</feature>
<evidence type="ECO:0000256" key="7">
    <source>
        <dbReference type="PROSITE-ProRule" id="PRU00703"/>
    </source>
</evidence>
<evidence type="ECO:0000256" key="1">
    <source>
        <dbReference type="ARBA" id="ARBA00004141"/>
    </source>
</evidence>
<dbReference type="InterPro" id="IPR000644">
    <property type="entry name" value="CBS_dom"/>
</dbReference>
<evidence type="ECO:0000256" key="6">
    <source>
        <dbReference type="ARBA" id="ARBA00023136"/>
    </source>
</evidence>
<dbReference type="PROSITE" id="PS51371">
    <property type="entry name" value="CBS"/>
    <property type="match status" value="2"/>
</dbReference>
<feature type="transmembrane region" description="Helical" evidence="8">
    <location>
        <begin position="6"/>
        <end position="28"/>
    </location>
</feature>
<evidence type="ECO:0000256" key="5">
    <source>
        <dbReference type="ARBA" id="ARBA00023122"/>
    </source>
</evidence>
<evidence type="ECO:0000313" key="10">
    <source>
        <dbReference type="EMBL" id="MFC3876112.1"/>
    </source>
</evidence>
<organism evidence="10 11">
    <name type="scientific">Winogradskyella maritima</name>
    <dbReference type="NCBI Taxonomy" id="1517766"/>
    <lineage>
        <taxon>Bacteria</taxon>
        <taxon>Pseudomonadati</taxon>
        <taxon>Bacteroidota</taxon>
        <taxon>Flavobacteriia</taxon>
        <taxon>Flavobacteriales</taxon>
        <taxon>Flavobacteriaceae</taxon>
        <taxon>Winogradskyella</taxon>
    </lineage>
</organism>